<feature type="compositionally biased region" description="Low complexity" evidence="1">
    <location>
        <begin position="1"/>
        <end position="23"/>
    </location>
</feature>
<organism evidence="2 3">
    <name type="scientific">Tilletia horrida</name>
    <dbReference type="NCBI Taxonomy" id="155126"/>
    <lineage>
        <taxon>Eukaryota</taxon>
        <taxon>Fungi</taxon>
        <taxon>Dikarya</taxon>
        <taxon>Basidiomycota</taxon>
        <taxon>Ustilaginomycotina</taxon>
        <taxon>Exobasidiomycetes</taxon>
        <taxon>Tilletiales</taxon>
        <taxon>Tilletiaceae</taxon>
        <taxon>Tilletia</taxon>
    </lineage>
</organism>
<comment type="caution">
    <text evidence="2">The sequence shown here is derived from an EMBL/GenBank/DDBJ whole genome shotgun (WGS) entry which is preliminary data.</text>
</comment>
<feature type="region of interest" description="Disordered" evidence="1">
    <location>
        <begin position="1"/>
        <end position="61"/>
    </location>
</feature>
<gene>
    <name evidence="2" type="ORF">OC842_006840</name>
</gene>
<evidence type="ECO:0000313" key="2">
    <source>
        <dbReference type="EMBL" id="KAK0521260.1"/>
    </source>
</evidence>
<evidence type="ECO:0000313" key="3">
    <source>
        <dbReference type="Proteomes" id="UP001176521"/>
    </source>
</evidence>
<reference evidence="2" key="1">
    <citation type="journal article" date="2023" name="PhytoFront">
        <title>Draft Genome Resources of Seven Strains of Tilletia horrida, Causal Agent of Kernel Smut of Rice.</title>
        <authorList>
            <person name="Khanal S."/>
            <person name="Antony Babu S."/>
            <person name="Zhou X.G."/>
        </authorList>
    </citation>
    <scope>NUCLEOTIDE SEQUENCE</scope>
    <source>
        <strain evidence="2">TX3</strain>
    </source>
</reference>
<proteinExistence type="predicted"/>
<dbReference type="EMBL" id="JAPDMQ010000692">
    <property type="protein sequence ID" value="KAK0521260.1"/>
    <property type="molecule type" value="Genomic_DNA"/>
</dbReference>
<protein>
    <submittedName>
        <fullName evidence="2">Uncharacterized protein</fullName>
    </submittedName>
</protein>
<name>A0AAN6JN05_9BASI</name>
<evidence type="ECO:0000256" key="1">
    <source>
        <dbReference type="SAM" id="MobiDB-lite"/>
    </source>
</evidence>
<accession>A0AAN6JN05</accession>
<dbReference type="AlphaFoldDB" id="A0AAN6JN05"/>
<sequence>MSSSTAAAAPPATPAAAAAAAAAAPPPATPAAVGPAAMPATPAATATESKGEAASFSSSSSLTSLEELARDDVGDARAEAAAIQRTCQKGWLTTVIRPDGIMQSDAVMDHLERLACRMGRLVTTASLLHKYIIIELFQNFPEPHLTRRGVSPVNLQLNRLVGTPAQEGILFHCCLSYLAGVKALPGAQGDQRREAYALERCWERILNVINGLTKYKSALDECKKLKGARRQEAAALVQAVRSYKSLLNRRQLFDENSGRPSAATMQLRTIPAIRDMDDQVRPLIRQYALTSDEVGNQLSEKSHKSLTVQDAIQRLPGHHFALLLAVHKIRDQDVDAFPTGFQCVPIRRSAVPKFFTLKASITRV</sequence>
<keyword evidence="3" id="KW-1185">Reference proteome</keyword>
<feature type="compositionally biased region" description="Low complexity" evidence="1">
    <location>
        <begin position="30"/>
        <end position="61"/>
    </location>
</feature>
<dbReference type="Proteomes" id="UP001176521">
    <property type="component" value="Unassembled WGS sequence"/>
</dbReference>